<evidence type="ECO:0000313" key="3">
    <source>
        <dbReference type="Proteomes" id="UP000054144"/>
    </source>
</evidence>
<protein>
    <submittedName>
        <fullName evidence="2">Uncharacterized protein</fullName>
    </submittedName>
</protein>
<name>A0A0D7A3D8_9AGAR</name>
<sequence length="236" mass="25680">MTATTGTAAAIPVATAAPTTALAATIKSPWSCKKPVGMRLINSVPLHQSRSADLVILQGPSSGGGSIGLSTPQNASTTSVVSSDRASGNRKGHKKHDDDDEVFRTACNCLRTATAAATILFRENLRHNALASMDVPDDHLESIEYTRKHIHPTAICKVWLSHTYRQYRPKGDARDPCQRCRPIELDLRATCLSDTSTRVMILRASGVLQAMIQLDYRQRETSFVPSVHSALYEAIQ</sequence>
<keyword evidence="3" id="KW-1185">Reference proteome</keyword>
<evidence type="ECO:0000256" key="1">
    <source>
        <dbReference type="SAM" id="MobiDB-lite"/>
    </source>
</evidence>
<proteinExistence type="predicted"/>
<dbReference type="EMBL" id="KN882059">
    <property type="protein sequence ID" value="KIY45308.1"/>
    <property type="molecule type" value="Genomic_DNA"/>
</dbReference>
<evidence type="ECO:0000313" key="2">
    <source>
        <dbReference type="EMBL" id="KIY45308.1"/>
    </source>
</evidence>
<organism evidence="2 3">
    <name type="scientific">Fistulina hepatica ATCC 64428</name>
    <dbReference type="NCBI Taxonomy" id="1128425"/>
    <lineage>
        <taxon>Eukaryota</taxon>
        <taxon>Fungi</taxon>
        <taxon>Dikarya</taxon>
        <taxon>Basidiomycota</taxon>
        <taxon>Agaricomycotina</taxon>
        <taxon>Agaricomycetes</taxon>
        <taxon>Agaricomycetidae</taxon>
        <taxon>Agaricales</taxon>
        <taxon>Fistulinaceae</taxon>
        <taxon>Fistulina</taxon>
    </lineage>
</organism>
<feature type="region of interest" description="Disordered" evidence="1">
    <location>
        <begin position="65"/>
        <end position="97"/>
    </location>
</feature>
<gene>
    <name evidence="2" type="ORF">FISHEDRAFT_76798</name>
</gene>
<accession>A0A0D7A3D8</accession>
<dbReference type="AlphaFoldDB" id="A0A0D7A3D8"/>
<feature type="compositionally biased region" description="Polar residues" evidence="1">
    <location>
        <begin position="71"/>
        <end position="86"/>
    </location>
</feature>
<dbReference type="Proteomes" id="UP000054144">
    <property type="component" value="Unassembled WGS sequence"/>
</dbReference>
<reference evidence="2 3" key="1">
    <citation type="journal article" date="2015" name="Fungal Genet. Biol.">
        <title>Evolution of novel wood decay mechanisms in Agaricales revealed by the genome sequences of Fistulina hepatica and Cylindrobasidium torrendii.</title>
        <authorList>
            <person name="Floudas D."/>
            <person name="Held B.W."/>
            <person name="Riley R."/>
            <person name="Nagy L.G."/>
            <person name="Koehler G."/>
            <person name="Ransdell A.S."/>
            <person name="Younus H."/>
            <person name="Chow J."/>
            <person name="Chiniquy J."/>
            <person name="Lipzen A."/>
            <person name="Tritt A."/>
            <person name="Sun H."/>
            <person name="Haridas S."/>
            <person name="LaButti K."/>
            <person name="Ohm R.A."/>
            <person name="Kues U."/>
            <person name="Blanchette R.A."/>
            <person name="Grigoriev I.V."/>
            <person name="Minto R.E."/>
            <person name="Hibbett D.S."/>
        </authorList>
    </citation>
    <scope>NUCLEOTIDE SEQUENCE [LARGE SCALE GENOMIC DNA]</scope>
    <source>
        <strain evidence="2 3">ATCC 64428</strain>
    </source>
</reference>